<sequence length="157" mass="17315">MSWLKLKTAVSKAVEAGNSSNITRNLKNYADTVVQHAGREELGKGSNPTSKNMSESKTSPSDSPSTDAEKKASKERVQKEELILVQREISALFLNLVSRFNAENETLQAELATIRSDNAKLKARLSLREQETDAASVSYAEIIHDAKKIVEMLTKHA</sequence>
<organism evidence="1 2">
    <name type="scientific">Hibiscus sabdariffa</name>
    <name type="common">roselle</name>
    <dbReference type="NCBI Taxonomy" id="183260"/>
    <lineage>
        <taxon>Eukaryota</taxon>
        <taxon>Viridiplantae</taxon>
        <taxon>Streptophyta</taxon>
        <taxon>Embryophyta</taxon>
        <taxon>Tracheophyta</taxon>
        <taxon>Spermatophyta</taxon>
        <taxon>Magnoliopsida</taxon>
        <taxon>eudicotyledons</taxon>
        <taxon>Gunneridae</taxon>
        <taxon>Pentapetalae</taxon>
        <taxon>rosids</taxon>
        <taxon>malvids</taxon>
        <taxon>Malvales</taxon>
        <taxon>Malvaceae</taxon>
        <taxon>Malvoideae</taxon>
        <taxon>Hibiscus</taxon>
    </lineage>
</organism>
<dbReference type="EMBL" id="JBBPBM010000088">
    <property type="protein sequence ID" value="KAK8510231.1"/>
    <property type="molecule type" value="Genomic_DNA"/>
</dbReference>
<comment type="caution">
    <text evidence="1">The sequence shown here is derived from an EMBL/GenBank/DDBJ whole genome shotgun (WGS) entry which is preliminary data.</text>
</comment>
<name>A0ABR2BSW1_9ROSI</name>
<keyword evidence="2" id="KW-1185">Reference proteome</keyword>
<accession>A0ABR2BSW1</accession>
<protein>
    <submittedName>
        <fullName evidence="1">Uncharacterized protein</fullName>
    </submittedName>
</protein>
<proteinExistence type="predicted"/>
<evidence type="ECO:0000313" key="1">
    <source>
        <dbReference type="EMBL" id="KAK8510231.1"/>
    </source>
</evidence>
<gene>
    <name evidence="1" type="ORF">V6N12_008105</name>
</gene>
<reference evidence="1 2" key="1">
    <citation type="journal article" date="2024" name="G3 (Bethesda)">
        <title>Genome assembly of Hibiscus sabdariffa L. provides insights into metabolisms of medicinal natural products.</title>
        <authorList>
            <person name="Kim T."/>
        </authorList>
    </citation>
    <scope>NUCLEOTIDE SEQUENCE [LARGE SCALE GENOMIC DNA]</scope>
    <source>
        <strain evidence="1">TK-2024</strain>
        <tissue evidence="1">Old leaves</tissue>
    </source>
</reference>
<evidence type="ECO:0000313" key="2">
    <source>
        <dbReference type="Proteomes" id="UP001472677"/>
    </source>
</evidence>
<dbReference type="Proteomes" id="UP001472677">
    <property type="component" value="Unassembled WGS sequence"/>
</dbReference>